<gene>
    <name evidence="12" type="ORF">ES288_A08G169000v1</name>
</gene>
<proteinExistence type="inferred from homology"/>
<keyword evidence="5" id="KW-0547">Nucleotide-binding</keyword>
<dbReference type="PANTHER" id="PTHR11406:SF27">
    <property type="entry name" value="PHOSPHOGLYCERATE KINASE 3, CYTOSOLIC"/>
    <property type="match status" value="1"/>
</dbReference>
<keyword evidence="11" id="KW-0812">Transmembrane</keyword>
<dbReference type="PROSITE" id="PS00111">
    <property type="entry name" value="PGLYCERATE_KINASE"/>
    <property type="match status" value="1"/>
</dbReference>
<dbReference type="GO" id="GO:0006096">
    <property type="term" value="P:glycolytic process"/>
    <property type="evidence" value="ECO:0007669"/>
    <property type="project" value="InterPro"/>
</dbReference>
<evidence type="ECO:0000256" key="9">
    <source>
        <dbReference type="RuleBase" id="RU000532"/>
    </source>
</evidence>
<keyword evidence="13" id="KW-1185">Reference proteome</keyword>
<reference evidence="12 13" key="1">
    <citation type="submission" date="2019-06" db="EMBL/GenBank/DDBJ databases">
        <title>WGS assembly of Gossypium darwinii.</title>
        <authorList>
            <person name="Chen Z.J."/>
            <person name="Sreedasyam A."/>
            <person name="Ando A."/>
            <person name="Song Q."/>
            <person name="De L."/>
            <person name="Hulse-Kemp A."/>
            <person name="Ding M."/>
            <person name="Ye W."/>
            <person name="Kirkbride R."/>
            <person name="Jenkins J."/>
            <person name="Plott C."/>
            <person name="Lovell J."/>
            <person name="Lin Y.-M."/>
            <person name="Vaughn R."/>
            <person name="Liu B."/>
            <person name="Li W."/>
            <person name="Simpson S."/>
            <person name="Scheffler B."/>
            <person name="Saski C."/>
            <person name="Grover C."/>
            <person name="Hu G."/>
            <person name="Conover J."/>
            <person name="Carlson J."/>
            <person name="Shu S."/>
            <person name="Boston L."/>
            <person name="Williams M."/>
            <person name="Peterson D."/>
            <person name="Mcgee K."/>
            <person name="Jones D."/>
            <person name="Wendel J."/>
            <person name="Stelly D."/>
            <person name="Grimwood J."/>
            <person name="Schmutz J."/>
        </authorList>
    </citation>
    <scope>NUCLEOTIDE SEQUENCE [LARGE SCALE GENOMIC DNA]</scope>
    <source>
        <strain evidence="12">1808015.09</strain>
    </source>
</reference>
<dbReference type="InterPro" id="IPR015911">
    <property type="entry name" value="Phosphoglycerate_kinase_CS"/>
</dbReference>
<organism evidence="12 13">
    <name type="scientific">Gossypium darwinii</name>
    <name type="common">Darwin's cotton</name>
    <name type="synonym">Gossypium barbadense var. darwinii</name>
    <dbReference type="NCBI Taxonomy" id="34276"/>
    <lineage>
        <taxon>Eukaryota</taxon>
        <taxon>Viridiplantae</taxon>
        <taxon>Streptophyta</taxon>
        <taxon>Embryophyta</taxon>
        <taxon>Tracheophyta</taxon>
        <taxon>Spermatophyta</taxon>
        <taxon>Magnoliopsida</taxon>
        <taxon>eudicotyledons</taxon>
        <taxon>Gunneridae</taxon>
        <taxon>Pentapetalae</taxon>
        <taxon>rosids</taxon>
        <taxon>malvids</taxon>
        <taxon>Malvales</taxon>
        <taxon>Malvaceae</taxon>
        <taxon>Malvoideae</taxon>
        <taxon>Gossypium</taxon>
    </lineage>
</organism>
<evidence type="ECO:0000256" key="10">
    <source>
        <dbReference type="RuleBase" id="RU000696"/>
    </source>
</evidence>
<comment type="similarity">
    <text evidence="2 9">Belongs to the phosphoglycerate kinase family.</text>
</comment>
<evidence type="ECO:0000256" key="8">
    <source>
        <dbReference type="ARBA" id="ARBA00022842"/>
    </source>
</evidence>
<evidence type="ECO:0000256" key="6">
    <source>
        <dbReference type="ARBA" id="ARBA00022777"/>
    </source>
</evidence>
<evidence type="ECO:0000256" key="5">
    <source>
        <dbReference type="ARBA" id="ARBA00022741"/>
    </source>
</evidence>
<dbReference type="GO" id="GO:0005829">
    <property type="term" value="C:cytosol"/>
    <property type="evidence" value="ECO:0007669"/>
    <property type="project" value="TreeGrafter"/>
</dbReference>
<dbReference type="Pfam" id="PF00162">
    <property type="entry name" value="PGK"/>
    <property type="match status" value="1"/>
</dbReference>
<dbReference type="GO" id="GO:0004618">
    <property type="term" value="F:phosphoglycerate kinase activity"/>
    <property type="evidence" value="ECO:0007669"/>
    <property type="project" value="UniProtKB-EC"/>
</dbReference>
<keyword evidence="11" id="KW-0472">Membrane</keyword>
<evidence type="ECO:0000256" key="2">
    <source>
        <dbReference type="ARBA" id="ARBA00008982"/>
    </source>
</evidence>
<dbReference type="InterPro" id="IPR001576">
    <property type="entry name" value="Phosphoglycerate_kinase"/>
</dbReference>
<evidence type="ECO:0000313" key="12">
    <source>
        <dbReference type="EMBL" id="TYH06617.1"/>
    </source>
</evidence>
<keyword evidence="4 9" id="KW-0808">Transferase</keyword>
<evidence type="ECO:0000256" key="1">
    <source>
        <dbReference type="ARBA" id="ARBA00001946"/>
    </source>
</evidence>
<dbReference type="GO" id="GO:0006094">
    <property type="term" value="P:gluconeogenesis"/>
    <property type="evidence" value="ECO:0007669"/>
    <property type="project" value="TreeGrafter"/>
</dbReference>
<comment type="cofactor">
    <cofactor evidence="1">
        <name>Mg(2+)</name>
        <dbReference type="ChEBI" id="CHEBI:18420"/>
    </cofactor>
</comment>
<sequence length="108" mass="12063">MATKKSVRDLKEADLKGKKVFVRVDLNVPLDDNFNITDDTRIRAAVPAIKYLMGHGSKVILSSHLVICYGILLVLMAVGNFINTIQTLVTKSMFKAKMKRSKSKPELD</sequence>
<keyword evidence="7" id="KW-0067">ATP-binding</keyword>
<dbReference type="GO" id="GO:0005524">
    <property type="term" value="F:ATP binding"/>
    <property type="evidence" value="ECO:0007669"/>
    <property type="project" value="UniProtKB-KW"/>
</dbReference>
<evidence type="ECO:0000256" key="7">
    <source>
        <dbReference type="ARBA" id="ARBA00022840"/>
    </source>
</evidence>
<dbReference type="GO" id="GO:0043531">
    <property type="term" value="F:ADP binding"/>
    <property type="evidence" value="ECO:0007669"/>
    <property type="project" value="TreeGrafter"/>
</dbReference>
<protein>
    <recommendedName>
        <fullName evidence="3 9">Phosphoglycerate kinase</fullName>
        <ecNumber evidence="3 9">2.7.2.3</ecNumber>
    </recommendedName>
</protein>
<keyword evidence="11" id="KW-1133">Transmembrane helix</keyword>
<dbReference type="AlphaFoldDB" id="A0A5D2FKF9"/>
<dbReference type="PANTHER" id="PTHR11406">
    <property type="entry name" value="PHOSPHOGLYCERATE KINASE"/>
    <property type="match status" value="1"/>
</dbReference>
<dbReference type="SUPFAM" id="SSF53748">
    <property type="entry name" value="Phosphoglycerate kinase"/>
    <property type="match status" value="1"/>
</dbReference>
<dbReference type="Proteomes" id="UP000323506">
    <property type="component" value="Chromosome A08"/>
</dbReference>
<comment type="subunit">
    <text evidence="10">Monomer.</text>
</comment>
<evidence type="ECO:0000313" key="13">
    <source>
        <dbReference type="Proteomes" id="UP000323506"/>
    </source>
</evidence>
<dbReference type="EMBL" id="CM017695">
    <property type="protein sequence ID" value="TYH06617.1"/>
    <property type="molecule type" value="Genomic_DNA"/>
</dbReference>
<dbReference type="EC" id="2.7.2.3" evidence="3 9"/>
<name>A0A5D2FKF9_GOSDA</name>
<keyword evidence="6 9" id="KW-0418">Kinase</keyword>
<accession>A0A5D2FKF9</accession>
<feature type="transmembrane region" description="Helical" evidence="11">
    <location>
        <begin position="59"/>
        <end position="82"/>
    </location>
</feature>
<dbReference type="InterPro" id="IPR036043">
    <property type="entry name" value="Phosphoglycerate_kinase_sf"/>
</dbReference>
<dbReference type="InterPro" id="IPR015824">
    <property type="entry name" value="Phosphoglycerate_kinase_N"/>
</dbReference>
<dbReference type="PRINTS" id="PR00477">
    <property type="entry name" value="PHGLYCKINASE"/>
</dbReference>
<evidence type="ECO:0000256" key="4">
    <source>
        <dbReference type="ARBA" id="ARBA00022679"/>
    </source>
</evidence>
<evidence type="ECO:0000256" key="3">
    <source>
        <dbReference type="ARBA" id="ARBA00013061"/>
    </source>
</evidence>
<evidence type="ECO:0000256" key="11">
    <source>
        <dbReference type="SAM" id="Phobius"/>
    </source>
</evidence>
<dbReference type="FunFam" id="3.40.50.1260:FF:000010">
    <property type="entry name" value="Phosphoglycerate kinase"/>
    <property type="match status" value="1"/>
</dbReference>
<keyword evidence="8" id="KW-0460">Magnesium</keyword>
<dbReference type="Gene3D" id="3.40.50.1260">
    <property type="entry name" value="Phosphoglycerate kinase, N-terminal domain"/>
    <property type="match status" value="1"/>
</dbReference>
<comment type="catalytic activity">
    <reaction evidence="9">
        <text>(2R)-3-phosphoglycerate + ATP = (2R)-3-phospho-glyceroyl phosphate + ADP</text>
        <dbReference type="Rhea" id="RHEA:14801"/>
        <dbReference type="ChEBI" id="CHEBI:30616"/>
        <dbReference type="ChEBI" id="CHEBI:57604"/>
        <dbReference type="ChEBI" id="CHEBI:58272"/>
        <dbReference type="ChEBI" id="CHEBI:456216"/>
        <dbReference type="EC" id="2.7.2.3"/>
    </reaction>
</comment>